<sequence length="412" mass="48241">METPLGTGIIVSPTLAHTTKGAKSVPQSKFKSTRALPSKPLFFLGEGNNCELIQAIMEEMGWERSENRERFKLKWVQVKSSITFKEFKEGIQIVNHFPNMELIGNKRNLAESLREYSRIQFRFNPTKPITLNEFLPETFILDSPREKEEFLKTIHSEGSMWICKPTHRNQGQGIFLIRGPSEVESKLATPQPQTNTYKGVRKLVQRYIMNPLLLEDRKFDIRVYMLIIAAKPYLVFYHSGYIRLSCVPFVLENEDMHTHLTNQFIQKQHPSYQEVKETTVWSFEKFQQYIDEFYTEAKQLPPRWVFTTMTKKIQVIMQICFSSIMRKLHHRIGYFELLGFDFMVDTDFKVWLIEVNVNPALHTNCSDLLDVIPNIVRNSIILSLEVFDKCIKHKPILPLNLKSPFIPIYKGR</sequence>
<keyword evidence="2" id="KW-1185">Reference proteome</keyword>
<evidence type="ECO:0000313" key="1">
    <source>
        <dbReference type="EMBL" id="KAI6659306.1"/>
    </source>
</evidence>
<gene>
    <name evidence="1" type="ORF">LOD99_14977</name>
</gene>
<dbReference type="PANTHER" id="PTHR46810">
    <property type="entry name" value="INACTIVE POLYGLYCYLASE TTLL10"/>
    <property type="match status" value="1"/>
</dbReference>
<dbReference type="InterPro" id="IPR004344">
    <property type="entry name" value="TTL/TTLL_fam"/>
</dbReference>
<dbReference type="PANTHER" id="PTHR46810:SF1">
    <property type="entry name" value="INACTIVE POLYGLYCYLASE TTLL10"/>
    <property type="match status" value="1"/>
</dbReference>
<reference evidence="1 2" key="1">
    <citation type="journal article" date="2023" name="BMC Biol.">
        <title>The compact genome of the sponge Oopsacas minuta (Hexactinellida) is lacking key metazoan core genes.</title>
        <authorList>
            <person name="Santini S."/>
            <person name="Schenkelaars Q."/>
            <person name="Jourda C."/>
            <person name="Duchesne M."/>
            <person name="Belahbib H."/>
            <person name="Rocher C."/>
            <person name="Selva M."/>
            <person name="Riesgo A."/>
            <person name="Vervoort M."/>
            <person name="Leys S.P."/>
            <person name="Kodjabachian L."/>
            <person name="Le Bivic A."/>
            <person name="Borchiellini C."/>
            <person name="Claverie J.M."/>
            <person name="Renard E."/>
        </authorList>
    </citation>
    <scope>NUCLEOTIDE SEQUENCE [LARGE SCALE GENOMIC DNA]</scope>
    <source>
        <strain evidence="1">SPO-2</strain>
    </source>
</reference>
<dbReference type="Pfam" id="PF03133">
    <property type="entry name" value="TTL"/>
    <property type="match status" value="1"/>
</dbReference>
<name>A0AAV7KG33_9METZ</name>
<evidence type="ECO:0000313" key="2">
    <source>
        <dbReference type="Proteomes" id="UP001165289"/>
    </source>
</evidence>
<dbReference type="EMBL" id="JAKMXF010000066">
    <property type="protein sequence ID" value="KAI6659306.1"/>
    <property type="molecule type" value="Genomic_DNA"/>
</dbReference>
<dbReference type="AlphaFoldDB" id="A0AAV7KG33"/>
<accession>A0AAV7KG33</accession>
<protein>
    <submittedName>
        <fullName evidence="1">Uncharacterized protein</fullName>
    </submittedName>
</protein>
<dbReference type="InterPro" id="IPR027752">
    <property type="entry name" value="TTLL10"/>
</dbReference>
<dbReference type="Proteomes" id="UP001165289">
    <property type="component" value="Unassembled WGS sequence"/>
</dbReference>
<proteinExistence type="predicted"/>
<dbReference type="Gene3D" id="3.30.470.20">
    <property type="entry name" value="ATP-grasp fold, B domain"/>
    <property type="match status" value="1"/>
</dbReference>
<dbReference type="GO" id="GO:0070737">
    <property type="term" value="F:protein-glycine ligase activity, elongating"/>
    <property type="evidence" value="ECO:0007669"/>
    <property type="project" value="TreeGrafter"/>
</dbReference>
<dbReference type="SUPFAM" id="SSF56059">
    <property type="entry name" value="Glutathione synthetase ATP-binding domain-like"/>
    <property type="match status" value="1"/>
</dbReference>
<comment type="caution">
    <text evidence="1">The sequence shown here is derived from an EMBL/GenBank/DDBJ whole genome shotgun (WGS) entry which is preliminary data.</text>
</comment>
<organism evidence="1 2">
    <name type="scientific">Oopsacas minuta</name>
    <dbReference type="NCBI Taxonomy" id="111878"/>
    <lineage>
        <taxon>Eukaryota</taxon>
        <taxon>Metazoa</taxon>
        <taxon>Porifera</taxon>
        <taxon>Hexactinellida</taxon>
        <taxon>Hexasterophora</taxon>
        <taxon>Lyssacinosida</taxon>
        <taxon>Leucopsacidae</taxon>
        <taxon>Oopsacas</taxon>
    </lineage>
</organism>
<dbReference type="PROSITE" id="PS51221">
    <property type="entry name" value="TTL"/>
    <property type="match status" value="1"/>
</dbReference>